<proteinExistence type="predicted"/>
<evidence type="ECO:0000256" key="1">
    <source>
        <dbReference type="SAM" id="Phobius"/>
    </source>
</evidence>
<accession>A0A4Q1SBL4</accession>
<feature type="transmembrane region" description="Helical" evidence="1">
    <location>
        <begin position="7"/>
        <end position="27"/>
    </location>
</feature>
<comment type="caution">
    <text evidence="2">The sequence shown here is derived from an EMBL/GenBank/DDBJ whole genome shotgun (WGS) entry which is preliminary data.</text>
</comment>
<evidence type="ECO:0000313" key="3">
    <source>
        <dbReference type="Proteomes" id="UP000290253"/>
    </source>
</evidence>
<name>A0A4Q1SBL4_9BACT</name>
<gene>
    <name evidence="2" type="ORF">ESZ00_15175</name>
</gene>
<dbReference type="RefSeq" id="WP_129209152.1">
    <property type="nucleotide sequence ID" value="NZ_BMGU01000005.1"/>
</dbReference>
<dbReference type="EMBL" id="SDMK01000003">
    <property type="protein sequence ID" value="RXS94415.1"/>
    <property type="molecule type" value="Genomic_DNA"/>
</dbReference>
<sequence length="182" mass="20264">MEQKGKAFGPSLFLLGICVYVLGVMYVCEANVPGLNETVREYVLSQYVRPAREQGLDVVRINAGEVHRSLRWVNRVPSVCTALGSQRLQRETGLELIEKKGPPSGFGTRAEFTYRIARPESTAGQDVAEKKVTLDDLYGLFSGMFPEPGGMEAWIRKERAAMTFRPDPNLDPELDPEGEESL</sequence>
<keyword evidence="1" id="KW-1133">Transmembrane helix</keyword>
<keyword evidence="1" id="KW-0472">Membrane</keyword>
<reference evidence="2 3" key="1">
    <citation type="journal article" date="2016" name="Int. J. Syst. Evol. Microbiol.">
        <title>Acidipila dinghuensis sp. nov., an acidobacterium isolated from forest soil.</title>
        <authorList>
            <person name="Jiang Y.W."/>
            <person name="Wang J."/>
            <person name="Chen M.H."/>
            <person name="Lv Y.Y."/>
            <person name="Qiu L.H."/>
        </authorList>
    </citation>
    <scope>NUCLEOTIDE SEQUENCE [LARGE SCALE GENOMIC DNA]</scope>
    <source>
        <strain evidence="2 3">DHOF10</strain>
    </source>
</reference>
<evidence type="ECO:0000313" key="2">
    <source>
        <dbReference type="EMBL" id="RXS94415.1"/>
    </source>
</evidence>
<dbReference type="OrthoDB" id="120804at2"/>
<dbReference type="AlphaFoldDB" id="A0A4Q1SBL4"/>
<protein>
    <submittedName>
        <fullName evidence="2">Uncharacterized protein</fullName>
    </submittedName>
</protein>
<keyword evidence="1" id="KW-0812">Transmembrane</keyword>
<organism evidence="2 3">
    <name type="scientific">Silvibacterium dinghuense</name>
    <dbReference type="NCBI Taxonomy" id="1560006"/>
    <lineage>
        <taxon>Bacteria</taxon>
        <taxon>Pseudomonadati</taxon>
        <taxon>Acidobacteriota</taxon>
        <taxon>Terriglobia</taxon>
        <taxon>Terriglobales</taxon>
        <taxon>Acidobacteriaceae</taxon>
        <taxon>Silvibacterium</taxon>
    </lineage>
</organism>
<keyword evidence="3" id="KW-1185">Reference proteome</keyword>
<dbReference type="Proteomes" id="UP000290253">
    <property type="component" value="Unassembled WGS sequence"/>
</dbReference>